<dbReference type="OrthoDB" id="106293at2759"/>
<accession>A0A9W6U152</accession>
<sequence>MELLTTAKRFKTLLHPVVNVTDDDIFADQLMHVQHAHLEVDRLFGGPEYANPTASFCDLHVMNDTHSDTGVAYVRKSCSMLPFDLQVTEKALWRALAEEGTKKDSYFLDERVSSETMVSRSYGQHSKAGSLYANVLGKQTYRKYVKDNCVMIMWKWVVDPIEVNETKFSGLRCHEIGWIVLRGVDFVDTKLGGSVAHIKASLRSTLLQSYSKMTMELQDDIADQELQVGALTDFVVNLHDTISEVCGKMVADVLLEEDWNLNGWLGNRMS</sequence>
<dbReference type="AlphaFoldDB" id="A0A9W6U152"/>
<reference evidence="1" key="1">
    <citation type="submission" date="2023-04" db="EMBL/GenBank/DDBJ databases">
        <title>Phytophthora lilii NBRC 32176.</title>
        <authorList>
            <person name="Ichikawa N."/>
            <person name="Sato H."/>
            <person name="Tonouchi N."/>
        </authorList>
    </citation>
    <scope>NUCLEOTIDE SEQUENCE</scope>
    <source>
        <strain evidence="1">NBRC 32176</strain>
    </source>
</reference>
<evidence type="ECO:0000313" key="2">
    <source>
        <dbReference type="Proteomes" id="UP001165083"/>
    </source>
</evidence>
<dbReference type="Proteomes" id="UP001165083">
    <property type="component" value="Unassembled WGS sequence"/>
</dbReference>
<dbReference type="EMBL" id="BSXW01000463">
    <property type="protein sequence ID" value="GMF23127.1"/>
    <property type="molecule type" value="Genomic_DNA"/>
</dbReference>
<evidence type="ECO:0000313" key="1">
    <source>
        <dbReference type="EMBL" id="GMF23127.1"/>
    </source>
</evidence>
<keyword evidence="2" id="KW-1185">Reference proteome</keyword>
<organism evidence="1 2">
    <name type="scientific">Phytophthora lilii</name>
    <dbReference type="NCBI Taxonomy" id="2077276"/>
    <lineage>
        <taxon>Eukaryota</taxon>
        <taxon>Sar</taxon>
        <taxon>Stramenopiles</taxon>
        <taxon>Oomycota</taxon>
        <taxon>Peronosporomycetes</taxon>
        <taxon>Peronosporales</taxon>
        <taxon>Peronosporaceae</taxon>
        <taxon>Phytophthora</taxon>
    </lineage>
</organism>
<comment type="caution">
    <text evidence="1">The sequence shown here is derived from an EMBL/GenBank/DDBJ whole genome shotgun (WGS) entry which is preliminary data.</text>
</comment>
<proteinExistence type="predicted"/>
<gene>
    <name evidence="1" type="ORF">Plil01_000929800</name>
</gene>
<protein>
    <submittedName>
        <fullName evidence="1">Unnamed protein product</fullName>
    </submittedName>
</protein>
<name>A0A9W6U152_9STRA</name>